<accession>A0A846MXX7</accession>
<keyword evidence="1" id="KW-1133">Transmembrane helix</keyword>
<feature type="transmembrane region" description="Helical" evidence="1">
    <location>
        <begin position="148"/>
        <end position="165"/>
    </location>
</feature>
<dbReference type="InterPro" id="IPR021354">
    <property type="entry name" value="DUF2975"/>
</dbReference>
<feature type="transmembrane region" description="Helical" evidence="1">
    <location>
        <begin position="12"/>
        <end position="35"/>
    </location>
</feature>
<dbReference type="Pfam" id="PF11188">
    <property type="entry name" value="DUF2975"/>
    <property type="match status" value="1"/>
</dbReference>
<dbReference type="AlphaFoldDB" id="A0A846MXX7"/>
<reference evidence="2 3" key="1">
    <citation type="submission" date="2020-03" db="EMBL/GenBank/DDBJ databases">
        <title>Genomic Encyclopedia of Type Strains, Phase IV (KMG-IV): sequencing the most valuable type-strain genomes for metagenomic binning, comparative biology and taxonomic classification.</title>
        <authorList>
            <person name="Goeker M."/>
        </authorList>
    </citation>
    <scope>NUCLEOTIDE SEQUENCE [LARGE SCALE GENOMIC DNA]</scope>
    <source>
        <strain evidence="2 3">DSM 19867</strain>
    </source>
</reference>
<name>A0A846MXX7_9PROT</name>
<feature type="transmembrane region" description="Helical" evidence="1">
    <location>
        <begin position="107"/>
        <end position="128"/>
    </location>
</feature>
<feature type="transmembrane region" description="Helical" evidence="1">
    <location>
        <begin position="64"/>
        <end position="87"/>
    </location>
</feature>
<dbReference type="Proteomes" id="UP000570514">
    <property type="component" value="Unassembled WGS sequence"/>
</dbReference>
<evidence type="ECO:0000256" key="1">
    <source>
        <dbReference type="SAM" id="Phobius"/>
    </source>
</evidence>
<comment type="caution">
    <text evidence="2">The sequence shown here is derived from an EMBL/GenBank/DDBJ whole genome shotgun (WGS) entry which is preliminary data.</text>
</comment>
<keyword evidence="1" id="KW-0472">Membrane</keyword>
<dbReference type="RefSeq" id="WP_167082329.1">
    <property type="nucleotide sequence ID" value="NZ_BAAADC010000001.1"/>
</dbReference>
<organism evidence="2 3">
    <name type="scientific">Rhizomicrobium palustre</name>
    <dbReference type="NCBI Taxonomy" id="189966"/>
    <lineage>
        <taxon>Bacteria</taxon>
        <taxon>Pseudomonadati</taxon>
        <taxon>Pseudomonadota</taxon>
        <taxon>Alphaproteobacteria</taxon>
        <taxon>Micropepsales</taxon>
        <taxon>Micropepsaceae</taxon>
        <taxon>Rhizomicrobium</taxon>
    </lineage>
</organism>
<evidence type="ECO:0000313" key="2">
    <source>
        <dbReference type="EMBL" id="NIK88143.1"/>
    </source>
</evidence>
<gene>
    <name evidence="2" type="ORF">FHS83_001461</name>
</gene>
<sequence length="178" mass="19463">MVISQNLRNASSVMAWLSLSGAVLLTIAVPLAFLVPNPSFAFGGSKIAVAIDDLTGAVPLFDRALALLVLAVPLGCLIASLVLLFFLFRRYAVGSVFDVKSLRALRWITTLLFCFALLRPVALSINMYLFHLYLGQRWIGFKFDTQDFGMTFLAGVALVISRVMAEAKKLADENANFV</sequence>
<proteinExistence type="predicted"/>
<evidence type="ECO:0008006" key="4">
    <source>
        <dbReference type="Google" id="ProtNLM"/>
    </source>
</evidence>
<protein>
    <recommendedName>
        <fullName evidence="4">DUF2975 domain-containing protein</fullName>
    </recommendedName>
</protein>
<evidence type="ECO:0000313" key="3">
    <source>
        <dbReference type="Proteomes" id="UP000570514"/>
    </source>
</evidence>
<keyword evidence="1" id="KW-0812">Transmembrane</keyword>
<keyword evidence="3" id="KW-1185">Reference proteome</keyword>
<dbReference type="EMBL" id="JAASRM010000001">
    <property type="protein sequence ID" value="NIK88143.1"/>
    <property type="molecule type" value="Genomic_DNA"/>
</dbReference>